<dbReference type="GO" id="GO:0005737">
    <property type="term" value="C:cytoplasm"/>
    <property type="evidence" value="ECO:0007669"/>
    <property type="project" value="TreeGrafter"/>
</dbReference>
<dbReference type="GO" id="GO:0005634">
    <property type="term" value="C:nucleus"/>
    <property type="evidence" value="ECO:0007669"/>
    <property type="project" value="InterPro"/>
</dbReference>
<organism evidence="3 4">
    <name type="scientific">Parnassius apollo</name>
    <name type="common">Apollo butterfly</name>
    <name type="synonym">Papilio apollo</name>
    <dbReference type="NCBI Taxonomy" id="110799"/>
    <lineage>
        <taxon>Eukaryota</taxon>
        <taxon>Metazoa</taxon>
        <taxon>Ecdysozoa</taxon>
        <taxon>Arthropoda</taxon>
        <taxon>Hexapoda</taxon>
        <taxon>Insecta</taxon>
        <taxon>Pterygota</taxon>
        <taxon>Neoptera</taxon>
        <taxon>Endopterygota</taxon>
        <taxon>Lepidoptera</taxon>
        <taxon>Glossata</taxon>
        <taxon>Ditrysia</taxon>
        <taxon>Papilionoidea</taxon>
        <taxon>Papilionidae</taxon>
        <taxon>Parnassiinae</taxon>
        <taxon>Parnassini</taxon>
        <taxon>Parnassius</taxon>
        <taxon>Parnassius</taxon>
    </lineage>
</organism>
<accession>A0A8S3VYS2</accession>
<feature type="compositionally biased region" description="Polar residues" evidence="1">
    <location>
        <begin position="278"/>
        <end position="287"/>
    </location>
</feature>
<dbReference type="Proteomes" id="UP000691718">
    <property type="component" value="Unassembled WGS sequence"/>
</dbReference>
<feature type="region of interest" description="Disordered" evidence="1">
    <location>
        <begin position="278"/>
        <end position="321"/>
    </location>
</feature>
<gene>
    <name evidence="3" type="ORF">PAPOLLO_LOCUS449</name>
</gene>
<keyword evidence="4" id="KW-1185">Reference proteome</keyword>
<feature type="compositionally biased region" description="Basic residues" evidence="1">
    <location>
        <begin position="23"/>
        <end position="45"/>
    </location>
</feature>
<dbReference type="OrthoDB" id="19311at2759"/>
<feature type="region of interest" description="Disordered" evidence="1">
    <location>
        <begin position="23"/>
        <end position="78"/>
    </location>
</feature>
<comment type="caution">
    <text evidence="3">The sequence shown here is derived from an EMBL/GenBank/DDBJ whole genome shotgun (WGS) entry which is preliminary data.</text>
</comment>
<dbReference type="PANTHER" id="PTHR10063">
    <property type="entry name" value="TUBERIN"/>
    <property type="match status" value="1"/>
</dbReference>
<dbReference type="PANTHER" id="PTHR10063:SF11">
    <property type="entry name" value="RHO GTPASE-ACTIVATING PROTEIN CG5521-RELATED"/>
    <property type="match status" value="1"/>
</dbReference>
<feature type="domain" description="Rap-GAP" evidence="2">
    <location>
        <begin position="1"/>
        <end position="231"/>
    </location>
</feature>
<evidence type="ECO:0000256" key="1">
    <source>
        <dbReference type="SAM" id="MobiDB-lite"/>
    </source>
</evidence>
<dbReference type="GO" id="GO:0051056">
    <property type="term" value="P:regulation of small GTPase mediated signal transduction"/>
    <property type="evidence" value="ECO:0007669"/>
    <property type="project" value="InterPro"/>
</dbReference>
<reference evidence="3" key="1">
    <citation type="submission" date="2021-04" db="EMBL/GenBank/DDBJ databases">
        <authorList>
            <person name="Tunstrom K."/>
        </authorList>
    </citation>
    <scope>NUCLEOTIDE SEQUENCE</scope>
</reference>
<dbReference type="InterPro" id="IPR000331">
    <property type="entry name" value="Rap/Ran_GAP_dom"/>
</dbReference>
<sequence length="321" mass="35505">MPADTPDAILNKVRTRRRVRALRRHAHARGAVSRRHAHARRHARCHTQQGTYTVPYPRPTSPRSRSRRCSTSPHACPPTRPTPYSTRYVHGAVSAPYVATLTLEALFHVATRMPADTPDAILNKTRHLGNDEVHVVWSEHWRPYKRDTLPTQFCDVLIVLYPLPGGLLRCTVSRKPDVAVFGPVWEECVVRVRAGAALVRGAAFAGGRAVRATMPLYQHACSERARGLDALASHHPLPATFEHFVPRVRDPVPPDQPPATDQGSGRLAAALLDHGANSWATGTQHTVSPRPVKRLGPFKRPQPLQNAPQTAPPDAPVRRAR</sequence>
<proteinExistence type="predicted"/>
<dbReference type="InterPro" id="IPR027107">
    <property type="entry name" value="Tuberin/Ral-act_asu"/>
</dbReference>
<dbReference type="EMBL" id="CAJQZP010000008">
    <property type="protein sequence ID" value="CAG4931757.1"/>
    <property type="molecule type" value="Genomic_DNA"/>
</dbReference>
<evidence type="ECO:0000313" key="3">
    <source>
        <dbReference type="EMBL" id="CAG4931757.1"/>
    </source>
</evidence>
<dbReference type="Pfam" id="PF02145">
    <property type="entry name" value="Rap_GAP"/>
    <property type="match status" value="1"/>
</dbReference>
<protein>
    <submittedName>
        <fullName evidence="3">(apollo) hypothetical protein</fullName>
    </submittedName>
</protein>
<evidence type="ECO:0000259" key="2">
    <source>
        <dbReference type="PROSITE" id="PS50085"/>
    </source>
</evidence>
<dbReference type="AlphaFoldDB" id="A0A8S3VYS2"/>
<dbReference type="PROSITE" id="PS50085">
    <property type="entry name" value="RAPGAP"/>
    <property type="match status" value="1"/>
</dbReference>
<name>A0A8S3VYS2_PARAO</name>
<evidence type="ECO:0000313" key="4">
    <source>
        <dbReference type="Proteomes" id="UP000691718"/>
    </source>
</evidence>
<dbReference type="GO" id="GO:0005096">
    <property type="term" value="F:GTPase activator activity"/>
    <property type="evidence" value="ECO:0007669"/>
    <property type="project" value="InterPro"/>
</dbReference>